<comment type="caution">
    <text evidence="2">The sequence shown here is derived from an EMBL/GenBank/DDBJ whole genome shotgun (WGS) entry which is preliminary data.</text>
</comment>
<protein>
    <submittedName>
        <fullName evidence="2">ABC-type Na+ efflux pump permease subunit</fullName>
    </submittedName>
</protein>
<evidence type="ECO:0000313" key="3">
    <source>
        <dbReference type="Proteomes" id="UP001251524"/>
    </source>
</evidence>
<feature type="transmembrane region" description="Helical" evidence="1">
    <location>
        <begin position="12"/>
        <end position="32"/>
    </location>
</feature>
<keyword evidence="3" id="KW-1185">Reference proteome</keyword>
<keyword evidence="1" id="KW-0472">Membrane</keyword>
<evidence type="ECO:0000313" key="2">
    <source>
        <dbReference type="EMBL" id="MDR7134065.1"/>
    </source>
</evidence>
<keyword evidence="1" id="KW-1133">Transmembrane helix</keyword>
<feature type="transmembrane region" description="Helical" evidence="1">
    <location>
        <begin position="77"/>
        <end position="101"/>
    </location>
</feature>
<feature type="transmembrane region" description="Helical" evidence="1">
    <location>
        <begin position="38"/>
        <end position="65"/>
    </location>
</feature>
<name>A0ABU1W9R4_9GAMM</name>
<dbReference type="Proteomes" id="UP001251524">
    <property type="component" value="Unassembled WGS sequence"/>
</dbReference>
<reference evidence="2 3" key="1">
    <citation type="submission" date="2023-07" db="EMBL/GenBank/DDBJ databases">
        <title>Sorghum-associated microbial communities from plants grown in Nebraska, USA.</title>
        <authorList>
            <person name="Schachtman D."/>
        </authorList>
    </citation>
    <scope>NUCLEOTIDE SEQUENCE [LARGE SCALE GENOMIC DNA]</scope>
    <source>
        <strain evidence="2 3">BE198</strain>
    </source>
</reference>
<evidence type="ECO:0000256" key="1">
    <source>
        <dbReference type="SAM" id="Phobius"/>
    </source>
</evidence>
<keyword evidence="1" id="KW-0812">Transmembrane</keyword>
<dbReference type="RefSeq" id="WP_310059718.1">
    <property type="nucleotide sequence ID" value="NZ_JAVDVY010000001.1"/>
</dbReference>
<gene>
    <name evidence="2" type="ORF">J2X06_001249</name>
</gene>
<accession>A0ABU1W9R4</accession>
<proteinExistence type="predicted"/>
<organism evidence="2 3">
    <name type="scientific">Lysobacter niastensis</name>
    <dbReference type="NCBI Taxonomy" id="380629"/>
    <lineage>
        <taxon>Bacteria</taxon>
        <taxon>Pseudomonadati</taxon>
        <taxon>Pseudomonadota</taxon>
        <taxon>Gammaproteobacteria</taxon>
        <taxon>Lysobacterales</taxon>
        <taxon>Lysobacteraceae</taxon>
        <taxon>Lysobacter</taxon>
    </lineage>
</organism>
<sequence length="118" mass="12665">MPTIAVPRSAIAALAAFYALTLTIWLLLIGGFDDPHWITFSLSSVVAAVFVSFGVSLGATLRFFGAKHPAWLGRTQAAYLAVAGLLLQSLLAGTLALVGVWPHKDLWFLGVIPFLWRG</sequence>
<dbReference type="EMBL" id="JAVDVY010000001">
    <property type="protein sequence ID" value="MDR7134065.1"/>
    <property type="molecule type" value="Genomic_DNA"/>
</dbReference>